<protein>
    <submittedName>
        <fullName evidence="2">Uncharacterized protein</fullName>
    </submittedName>
</protein>
<feature type="compositionally biased region" description="Low complexity" evidence="1">
    <location>
        <begin position="1"/>
        <end position="19"/>
    </location>
</feature>
<name>A0A7W8FBY9_9ACTN</name>
<feature type="region of interest" description="Disordered" evidence="1">
    <location>
        <begin position="1"/>
        <end position="36"/>
    </location>
</feature>
<proteinExistence type="predicted"/>
<evidence type="ECO:0000256" key="1">
    <source>
        <dbReference type="SAM" id="MobiDB-lite"/>
    </source>
</evidence>
<accession>A0A7W8FBY9</accession>
<keyword evidence="3" id="KW-1185">Reference proteome</keyword>
<sequence>MQVRDVPPAGRRGPVVPAVSPAARTHGPSETRARAARIRSPAAVFAQPTCHRLAGGVPW</sequence>
<evidence type="ECO:0000313" key="2">
    <source>
        <dbReference type="EMBL" id="MBB5129767.1"/>
    </source>
</evidence>
<reference evidence="2 3" key="1">
    <citation type="submission" date="2020-08" db="EMBL/GenBank/DDBJ databases">
        <title>Genomic Encyclopedia of Type Strains, Phase III (KMG-III): the genomes of soil and plant-associated and newly described type strains.</title>
        <authorList>
            <person name="Whitman W."/>
        </authorList>
    </citation>
    <scope>NUCLEOTIDE SEQUENCE [LARGE SCALE GENOMIC DNA]</scope>
    <source>
        <strain evidence="2 3">CECT 3226</strain>
    </source>
</reference>
<gene>
    <name evidence="2" type="ORF">FHS32_006559</name>
</gene>
<dbReference type="EMBL" id="JACHJE010000021">
    <property type="protein sequence ID" value="MBB5129767.1"/>
    <property type="molecule type" value="Genomic_DNA"/>
</dbReference>
<comment type="caution">
    <text evidence="2">The sequence shown here is derived from an EMBL/GenBank/DDBJ whole genome shotgun (WGS) entry which is preliminary data.</text>
</comment>
<organism evidence="2 3">
    <name type="scientific">Streptomyces griseoloalbus</name>
    <dbReference type="NCBI Taxonomy" id="67303"/>
    <lineage>
        <taxon>Bacteria</taxon>
        <taxon>Bacillati</taxon>
        <taxon>Actinomycetota</taxon>
        <taxon>Actinomycetes</taxon>
        <taxon>Kitasatosporales</taxon>
        <taxon>Streptomycetaceae</taxon>
        <taxon>Streptomyces</taxon>
    </lineage>
</organism>
<dbReference type="AlphaFoldDB" id="A0A7W8FBY9"/>
<evidence type="ECO:0000313" key="3">
    <source>
        <dbReference type="Proteomes" id="UP000568022"/>
    </source>
</evidence>
<dbReference type="Proteomes" id="UP000568022">
    <property type="component" value="Unassembled WGS sequence"/>
</dbReference>